<name>A0AAD7IXV9_9AGAR</name>
<reference evidence="1" key="1">
    <citation type="submission" date="2023-03" db="EMBL/GenBank/DDBJ databases">
        <title>Massive genome expansion in bonnet fungi (Mycena s.s.) driven by repeated elements and novel gene families across ecological guilds.</title>
        <authorList>
            <consortium name="Lawrence Berkeley National Laboratory"/>
            <person name="Harder C.B."/>
            <person name="Miyauchi S."/>
            <person name="Viragh M."/>
            <person name="Kuo A."/>
            <person name="Thoen E."/>
            <person name="Andreopoulos B."/>
            <person name="Lu D."/>
            <person name="Skrede I."/>
            <person name="Drula E."/>
            <person name="Henrissat B."/>
            <person name="Morin E."/>
            <person name="Kohler A."/>
            <person name="Barry K."/>
            <person name="LaButti K."/>
            <person name="Morin E."/>
            <person name="Salamov A."/>
            <person name="Lipzen A."/>
            <person name="Mereny Z."/>
            <person name="Hegedus B."/>
            <person name="Baldrian P."/>
            <person name="Stursova M."/>
            <person name="Weitz H."/>
            <person name="Taylor A."/>
            <person name="Grigoriev I.V."/>
            <person name="Nagy L.G."/>
            <person name="Martin F."/>
            <person name="Kauserud H."/>
        </authorList>
    </citation>
    <scope>NUCLEOTIDE SEQUENCE</scope>
    <source>
        <strain evidence="1">CBHHK188m</strain>
    </source>
</reference>
<gene>
    <name evidence="1" type="ORF">DFH07DRAFT_774344</name>
</gene>
<dbReference type="Proteomes" id="UP001215280">
    <property type="component" value="Unassembled WGS sequence"/>
</dbReference>
<comment type="caution">
    <text evidence="1">The sequence shown here is derived from an EMBL/GenBank/DDBJ whole genome shotgun (WGS) entry which is preliminary data.</text>
</comment>
<sequence length="232" mass="27021">MNELRTRHGDVVLLNVDSLHVPEAVKPGWDTCHERRISTSTAIRYMRIGDGRATRETTNSRVYQRDICWRQGARGRRVKPTLRSHERVQARGEVERDFKHRSPFTQRHSYYSIWGESWELRKRQMGRLSTVPAQEQPVLDRGLLPLLRGKGGAEGAQVHRHCGVCSDGYVVFIKHQYYQSVIREWRGSVLRVGLRKLFNVHTTQRHEMVERKKDSMRVILNQRRSVSSVGLG</sequence>
<accession>A0AAD7IXV9</accession>
<organism evidence="1 2">
    <name type="scientific">Mycena maculata</name>
    <dbReference type="NCBI Taxonomy" id="230809"/>
    <lineage>
        <taxon>Eukaryota</taxon>
        <taxon>Fungi</taxon>
        <taxon>Dikarya</taxon>
        <taxon>Basidiomycota</taxon>
        <taxon>Agaricomycotina</taxon>
        <taxon>Agaricomycetes</taxon>
        <taxon>Agaricomycetidae</taxon>
        <taxon>Agaricales</taxon>
        <taxon>Marasmiineae</taxon>
        <taxon>Mycenaceae</taxon>
        <taxon>Mycena</taxon>
    </lineage>
</organism>
<protein>
    <submittedName>
        <fullName evidence="1">Uncharacterized protein</fullName>
    </submittedName>
</protein>
<keyword evidence="2" id="KW-1185">Reference proteome</keyword>
<dbReference type="EMBL" id="JARJLG010000073">
    <property type="protein sequence ID" value="KAJ7752834.1"/>
    <property type="molecule type" value="Genomic_DNA"/>
</dbReference>
<proteinExistence type="predicted"/>
<dbReference type="AlphaFoldDB" id="A0AAD7IXV9"/>
<evidence type="ECO:0000313" key="1">
    <source>
        <dbReference type="EMBL" id="KAJ7752834.1"/>
    </source>
</evidence>
<evidence type="ECO:0000313" key="2">
    <source>
        <dbReference type="Proteomes" id="UP001215280"/>
    </source>
</evidence>